<organism evidence="1 2">
    <name type="scientific">Colletotrichum musicola</name>
    <dbReference type="NCBI Taxonomy" id="2175873"/>
    <lineage>
        <taxon>Eukaryota</taxon>
        <taxon>Fungi</taxon>
        <taxon>Dikarya</taxon>
        <taxon>Ascomycota</taxon>
        <taxon>Pezizomycotina</taxon>
        <taxon>Sordariomycetes</taxon>
        <taxon>Hypocreomycetidae</taxon>
        <taxon>Glomerellales</taxon>
        <taxon>Glomerellaceae</taxon>
        <taxon>Colletotrichum</taxon>
        <taxon>Colletotrichum orchidearum species complex</taxon>
    </lineage>
</organism>
<accession>A0A8H6NTB0</accession>
<dbReference type="AlphaFoldDB" id="A0A8H6NTB0"/>
<dbReference type="EMBL" id="WIGM01000079">
    <property type="protein sequence ID" value="KAF6842197.1"/>
    <property type="molecule type" value="Genomic_DNA"/>
</dbReference>
<protein>
    <submittedName>
        <fullName evidence="1">Uncharacterized protein</fullName>
    </submittedName>
</protein>
<sequence length="96" mass="10670">MRWLLEWLVEDILLRGRSTSSVVVLYPFEKRHSRHASAGRAYVPGSLPRLRDFHNGGEGMNVRGGFGQSWVLRSSASFPSVQISETLSTRKLVAGG</sequence>
<comment type="caution">
    <text evidence="1">The sequence shown here is derived from an EMBL/GenBank/DDBJ whole genome shotgun (WGS) entry which is preliminary data.</text>
</comment>
<dbReference type="Proteomes" id="UP000639643">
    <property type="component" value="Unassembled WGS sequence"/>
</dbReference>
<proteinExistence type="predicted"/>
<gene>
    <name evidence="1" type="ORF">CMUS01_03327</name>
</gene>
<evidence type="ECO:0000313" key="2">
    <source>
        <dbReference type="Proteomes" id="UP000639643"/>
    </source>
</evidence>
<keyword evidence="2" id="KW-1185">Reference proteome</keyword>
<evidence type="ECO:0000313" key="1">
    <source>
        <dbReference type="EMBL" id="KAF6842197.1"/>
    </source>
</evidence>
<name>A0A8H6NTB0_9PEZI</name>
<reference evidence="1" key="1">
    <citation type="journal article" date="2020" name="Phytopathology">
        <title>Genome Sequence Resources of Colletotrichum truncatum, C. plurivorum, C. musicola, and C. sojae: Four Species Pathogenic to Soybean (Glycine max).</title>
        <authorList>
            <person name="Rogerio F."/>
            <person name="Boufleur T.R."/>
            <person name="Ciampi-Guillardi M."/>
            <person name="Sukno S.A."/>
            <person name="Thon M.R."/>
            <person name="Massola Junior N.S."/>
            <person name="Baroncelli R."/>
        </authorList>
    </citation>
    <scope>NUCLEOTIDE SEQUENCE</scope>
    <source>
        <strain evidence="1">LFN0074</strain>
    </source>
</reference>